<reference evidence="2 3" key="1">
    <citation type="submission" date="2019-01" db="EMBL/GenBank/DDBJ databases">
        <authorList>
            <person name="Sayadi A."/>
        </authorList>
    </citation>
    <scope>NUCLEOTIDE SEQUENCE [LARGE SCALE GENOMIC DNA]</scope>
</reference>
<dbReference type="OrthoDB" id="10485669at2759"/>
<dbReference type="AlphaFoldDB" id="A0A653D0V8"/>
<accession>A0A653D0V8</accession>
<organism evidence="2 3">
    <name type="scientific">Callosobruchus maculatus</name>
    <name type="common">Southern cowpea weevil</name>
    <name type="synonym">Pulse bruchid</name>
    <dbReference type="NCBI Taxonomy" id="64391"/>
    <lineage>
        <taxon>Eukaryota</taxon>
        <taxon>Metazoa</taxon>
        <taxon>Ecdysozoa</taxon>
        <taxon>Arthropoda</taxon>
        <taxon>Hexapoda</taxon>
        <taxon>Insecta</taxon>
        <taxon>Pterygota</taxon>
        <taxon>Neoptera</taxon>
        <taxon>Endopterygota</taxon>
        <taxon>Coleoptera</taxon>
        <taxon>Polyphaga</taxon>
        <taxon>Cucujiformia</taxon>
        <taxon>Chrysomeloidea</taxon>
        <taxon>Chrysomelidae</taxon>
        <taxon>Bruchinae</taxon>
        <taxon>Bruchini</taxon>
        <taxon>Callosobruchus</taxon>
    </lineage>
</organism>
<evidence type="ECO:0000256" key="1">
    <source>
        <dbReference type="SAM" id="Phobius"/>
    </source>
</evidence>
<evidence type="ECO:0000313" key="3">
    <source>
        <dbReference type="Proteomes" id="UP000410492"/>
    </source>
</evidence>
<protein>
    <submittedName>
        <fullName evidence="2">Uncharacterized protein</fullName>
    </submittedName>
</protein>
<keyword evidence="3" id="KW-1185">Reference proteome</keyword>
<dbReference type="Proteomes" id="UP000410492">
    <property type="component" value="Unassembled WGS sequence"/>
</dbReference>
<keyword evidence="1" id="KW-1133">Transmembrane helix</keyword>
<evidence type="ECO:0000313" key="2">
    <source>
        <dbReference type="EMBL" id="VEN52994.1"/>
    </source>
</evidence>
<dbReference type="EMBL" id="CAACVG010009358">
    <property type="protein sequence ID" value="VEN52994.1"/>
    <property type="molecule type" value="Genomic_DNA"/>
</dbReference>
<proteinExistence type="predicted"/>
<sequence>MAMMMGNDHWNWMVDHPVDLSMPVMLTPSQFAVGVIAYPDLSLFFHIMGVRIVDSISVLIMRW</sequence>
<name>A0A653D0V8_CALMS</name>
<feature type="transmembrane region" description="Helical" evidence="1">
    <location>
        <begin position="31"/>
        <end position="53"/>
    </location>
</feature>
<keyword evidence="1" id="KW-0812">Transmembrane</keyword>
<feature type="non-terminal residue" evidence="2">
    <location>
        <position position="63"/>
    </location>
</feature>
<keyword evidence="1" id="KW-0472">Membrane</keyword>
<gene>
    <name evidence="2" type="ORF">CALMAC_LOCUS12945</name>
</gene>